<dbReference type="KEGG" id="adv:DJ533_08940"/>
<proteinExistence type="predicted"/>
<dbReference type="Gene3D" id="1.10.3210.10">
    <property type="entry name" value="Hypothetical protein af1432"/>
    <property type="match status" value="1"/>
</dbReference>
<accession>A0A2S2FCI3</accession>
<keyword evidence="2" id="KW-1185">Reference proteome</keyword>
<sequence length="249" mass="29023">MIGDREWMTLTQGKLSFKNKITLMKTVMLPSTLTFVQSKFSRSELHSDLTLSNIHIPDTAIVKEAISALEQTKSREIIQHSWRCFFWGIAIAHTKQWQFDDENFLIASLMHDVGLVDHKAEYQSCQCFTFESALRSERLCQQHDYPKHKTQQVSDAICLHMNGYLDENDHKIAKEILLLQQATAYDVIGTQPHLITQRYYSEILAHYPKDHFKTHFQDLIKQETQRHPNSRTALLSTLGLKLMLQRHNN</sequence>
<evidence type="ECO:0000313" key="1">
    <source>
        <dbReference type="EMBL" id="AWL28681.1"/>
    </source>
</evidence>
<name>A0A2S2FCI3_9GAMM</name>
<dbReference type="PANTHER" id="PTHR35569:SF1">
    <property type="entry name" value="CYANAMIDE HYDRATASE DDI2-RELATED"/>
    <property type="match status" value="1"/>
</dbReference>
<dbReference type="STRING" id="1871111.GCA_001704615_00218"/>
<dbReference type="OrthoDB" id="8478129at2"/>
<dbReference type="SUPFAM" id="SSF109604">
    <property type="entry name" value="HD-domain/PDEase-like"/>
    <property type="match status" value="1"/>
</dbReference>
<protein>
    <recommendedName>
        <fullName evidence="3">HD domain-containing protein</fullName>
    </recommendedName>
</protein>
<gene>
    <name evidence="1" type="ORF">DJ533_08940</name>
</gene>
<reference evidence="1" key="1">
    <citation type="submission" date="2019-08" db="EMBL/GenBank/DDBJ databases">
        <title>The complete genome of Acinetobacter defluvii strain WCHAD010030.</title>
        <authorList>
            <person name="Hu Y."/>
            <person name="Qin J."/>
            <person name="Feng Y."/>
            <person name="Zong Z."/>
        </authorList>
    </citation>
    <scope>NUCLEOTIDE SEQUENCE</scope>
    <source>
        <strain evidence="1">WCHA30</strain>
    </source>
</reference>
<evidence type="ECO:0008006" key="3">
    <source>
        <dbReference type="Google" id="ProtNLM"/>
    </source>
</evidence>
<organism evidence="1 2">
    <name type="scientific">Acinetobacter defluvii</name>
    <dbReference type="NCBI Taxonomy" id="1871111"/>
    <lineage>
        <taxon>Bacteria</taxon>
        <taxon>Pseudomonadati</taxon>
        <taxon>Pseudomonadota</taxon>
        <taxon>Gammaproteobacteria</taxon>
        <taxon>Moraxellales</taxon>
        <taxon>Moraxellaceae</taxon>
        <taxon>Acinetobacter</taxon>
    </lineage>
</organism>
<dbReference type="PANTHER" id="PTHR35569">
    <property type="entry name" value="CYANAMIDE HYDRATASE DDI2-RELATED"/>
    <property type="match status" value="1"/>
</dbReference>
<dbReference type="Proteomes" id="UP000245977">
    <property type="component" value="Chromosome"/>
</dbReference>
<evidence type="ECO:0000313" key="2">
    <source>
        <dbReference type="Proteomes" id="UP000245977"/>
    </source>
</evidence>
<dbReference type="EMBL" id="CP029397">
    <property type="protein sequence ID" value="AWL28681.1"/>
    <property type="molecule type" value="Genomic_DNA"/>
</dbReference>
<dbReference type="AlphaFoldDB" id="A0A2S2FCI3"/>
<dbReference type="RefSeq" id="WP_065992210.1">
    <property type="nucleotide sequence ID" value="NZ_CP029397.2"/>
</dbReference>